<feature type="region of interest" description="Disordered" evidence="4">
    <location>
        <begin position="310"/>
        <end position="350"/>
    </location>
</feature>
<dbReference type="AlphaFoldDB" id="A0A674MLY2"/>
<evidence type="ECO:0000256" key="1">
    <source>
        <dbReference type="ARBA" id="ARBA00004123"/>
    </source>
</evidence>
<reference evidence="5" key="3">
    <citation type="submission" date="2025-09" db="UniProtKB">
        <authorList>
            <consortium name="Ensembl"/>
        </authorList>
    </citation>
    <scope>IDENTIFICATION</scope>
</reference>
<proteinExistence type="predicted"/>
<comment type="subcellular location">
    <subcellularLocation>
        <location evidence="1">Nucleus</location>
    </subcellularLocation>
</comment>
<organism evidence="5 6">
    <name type="scientific">Takifugu rubripes</name>
    <name type="common">Japanese pufferfish</name>
    <name type="synonym">Fugu rubripes</name>
    <dbReference type="NCBI Taxonomy" id="31033"/>
    <lineage>
        <taxon>Eukaryota</taxon>
        <taxon>Metazoa</taxon>
        <taxon>Chordata</taxon>
        <taxon>Craniata</taxon>
        <taxon>Vertebrata</taxon>
        <taxon>Euteleostomi</taxon>
        <taxon>Actinopterygii</taxon>
        <taxon>Neopterygii</taxon>
        <taxon>Teleostei</taxon>
        <taxon>Neoteleostei</taxon>
        <taxon>Acanthomorphata</taxon>
        <taxon>Eupercaria</taxon>
        <taxon>Tetraodontiformes</taxon>
        <taxon>Tetradontoidea</taxon>
        <taxon>Tetraodontidae</taxon>
        <taxon>Takifugu</taxon>
    </lineage>
</organism>
<evidence type="ECO:0000256" key="4">
    <source>
        <dbReference type="SAM" id="MobiDB-lite"/>
    </source>
</evidence>
<dbReference type="GO" id="GO:0005634">
    <property type="term" value="C:nucleus"/>
    <property type="evidence" value="ECO:0007669"/>
    <property type="project" value="UniProtKB-SubCell"/>
</dbReference>
<gene>
    <name evidence="5" type="primary">ssbp4</name>
</gene>
<keyword evidence="6" id="KW-1185">Reference proteome</keyword>
<dbReference type="Ensembl" id="ENSTRUT00000086032.1">
    <property type="protein sequence ID" value="ENSTRUP00000062163.1"/>
    <property type="gene ID" value="ENSTRUG00000017822.3"/>
</dbReference>
<reference evidence="5 6" key="1">
    <citation type="journal article" date="2011" name="Genome Biol. Evol.">
        <title>Integration of the genetic map and genome assembly of fugu facilitates insights into distinct features of genome evolution in teleosts and mammals.</title>
        <authorList>
            <person name="Kai W."/>
            <person name="Kikuchi K."/>
            <person name="Tohari S."/>
            <person name="Chew A.K."/>
            <person name="Tay A."/>
            <person name="Fujiwara A."/>
            <person name="Hosoya S."/>
            <person name="Suetake H."/>
            <person name="Naruse K."/>
            <person name="Brenner S."/>
            <person name="Suzuki Y."/>
            <person name="Venkatesh B."/>
        </authorList>
    </citation>
    <scope>NUCLEOTIDE SEQUENCE [LARGE SCALE GENOMIC DNA]</scope>
</reference>
<dbReference type="GeneTree" id="ENSGT00950000183049"/>
<dbReference type="InterPro" id="IPR008116">
    <property type="entry name" value="SSDP_DNA-bd"/>
</dbReference>
<feature type="compositionally biased region" description="Pro residues" evidence="4">
    <location>
        <begin position="234"/>
        <end position="244"/>
    </location>
</feature>
<dbReference type="GO" id="GO:0045944">
    <property type="term" value="P:positive regulation of transcription by RNA polymerase II"/>
    <property type="evidence" value="ECO:0007669"/>
    <property type="project" value="TreeGrafter"/>
</dbReference>
<dbReference type="PRINTS" id="PR01743">
    <property type="entry name" value="SSDNABINDING"/>
</dbReference>
<keyword evidence="3" id="KW-0539">Nucleus</keyword>
<dbReference type="InterPro" id="IPR006594">
    <property type="entry name" value="LisH"/>
</dbReference>
<dbReference type="PROSITE" id="PS50896">
    <property type="entry name" value="LISH"/>
    <property type="match status" value="1"/>
</dbReference>
<keyword evidence="2" id="KW-0238">DNA-binding</keyword>
<protein>
    <submittedName>
        <fullName evidence="5">Single stranded DNA binding protein 4</fullName>
    </submittedName>
</protein>
<feature type="region of interest" description="Disordered" evidence="4">
    <location>
        <begin position="115"/>
        <end position="180"/>
    </location>
</feature>
<dbReference type="Pfam" id="PF04503">
    <property type="entry name" value="SSDP"/>
    <property type="match status" value="1"/>
</dbReference>
<evidence type="ECO:0000256" key="3">
    <source>
        <dbReference type="ARBA" id="ARBA00023242"/>
    </source>
</evidence>
<feature type="compositionally biased region" description="Polar residues" evidence="4">
    <location>
        <begin position="335"/>
        <end position="350"/>
    </location>
</feature>
<evidence type="ECO:0000256" key="2">
    <source>
        <dbReference type="ARBA" id="ARBA00023125"/>
    </source>
</evidence>
<reference evidence="5" key="2">
    <citation type="submission" date="2025-08" db="UniProtKB">
        <authorList>
            <consortium name="Ensembl"/>
        </authorList>
    </citation>
    <scope>IDENTIFICATION</scope>
</reference>
<dbReference type="GO" id="GO:0003697">
    <property type="term" value="F:single-stranded DNA binding"/>
    <property type="evidence" value="ECO:0007669"/>
    <property type="project" value="InterPro"/>
</dbReference>
<name>A0A674MLY2_TAKRU</name>
<dbReference type="PANTHER" id="PTHR12610">
    <property type="entry name" value="SINGLE STRANDED DNA BINDING PROTEIN"/>
    <property type="match status" value="1"/>
</dbReference>
<evidence type="ECO:0000313" key="6">
    <source>
        <dbReference type="Proteomes" id="UP000005226"/>
    </source>
</evidence>
<feature type="region of interest" description="Disordered" evidence="4">
    <location>
        <begin position="224"/>
        <end position="252"/>
    </location>
</feature>
<feature type="compositionally biased region" description="Low complexity" evidence="4">
    <location>
        <begin position="310"/>
        <end position="319"/>
    </location>
</feature>
<evidence type="ECO:0000313" key="5">
    <source>
        <dbReference type="Ensembl" id="ENSTRUP00000062163.1"/>
    </source>
</evidence>
<dbReference type="Proteomes" id="UP000005226">
    <property type="component" value="Chromosome 20"/>
</dbReference>
<dbReference type="PANTHER" id="PTHR12610:SF30">
    <property type="entry name" value="SINGLE-STRANDED DNA-BINDING PROTEIN 4"/>
    <property type="match status" value="1"/>
</dbReference>
<sequence>MQSYEDAAGLMWPSALTPVSLSLCLCRLALYVYEYLLHVGAQKSAQTFLSEIRWEKNITLGEPPGFLHSWWCVFWDLYCAAPDRRETCEHSSEAKAFHDYSAAAAPSPVMGNMPPNDGMPGGPMPPGFFQPFMSPRYPGGPRPSLRMPNQPPGSIPGSQPLLPNSLDPTRPQGHPNMGGPMRMNPPRGMGGMGPQVGAGFAPPQNHSVVYGGGTRRSFVFPSVSHSSLQGPPGGGGPPGTPIMPSPGDSTNSSENIYTMMNPIGPGGNRPNFPMGPGPDGPMGGMGGMEQHHMNGSLGSGDMDGLPKNSPNNMAGMNNPPGTPRDDGEMAGNFLNPFQSESYSPNMTMSV</sequence>
<accession>A0A674MLY2</accession>